<gene>
    <name evidence="6" type="ORF">XENORESO_013097</name>
</gene>
<dbReference type="SUPFAM" id="SSF48264">
    <property type="entry name" value="Cytochrome P450"/>
    <property type="match status" value="1"/>
</dbReference>
<protein>
    <recommendedName>
        <fullName evidence="8">Cytochrome P450</fullName>
    </recommendedName>
</protein>
<dbReference type="PANTHER" id="PTHR24300:SF327">
    <property type="entry name" value="CYTOCHROME P450 2F2-RELATED"/>
    <property type="match status" value="1"/>
</dbReference>
<dbReference type="Gene3D" id="1.10.630.10">
    <property type="entry name" value="Cytochrome P450"/>
    <property type="match status" value="1"/>
</dbReference>
<feature type="signal peptide" evidence="5">
    <location>
        <begin position="1"/>
        <end position="24"/>
    </location>
</feature>
<accession>A0ABV0WGZ2</accession>
<dbReference type="Pfam" id="PF00067">
    <property type="entry name" value="p450"/>
    <property type="match status" value="1"/>
</dbReference>
<evidence type="ECO:0000313" key="6">
    <source>
        <dbReference type="EMBL" id="MEQ2267966.1"/>
    </source>
</evidence>
<comment type="similarity">
    <text evidence="2">Belongs to the cytochrome P450 family.</text>
</comment>
<proteinExistence type="inferred from homology"/>
<organism evidence="6 7">
    <name type="scientific">Xenotaenia resolanae</name>
    <dbReference type="NCBI Taxonomy" id="208358"/>
    <lineage>
        <taxon>Eukaryota</taxon>
        <taxon>Metazoa</taxon>
        <taxon>Chordata</taxon>
        <taxon>Craniata</taxon>
        <taxon>Vertebrata</taxon>
        <taxon>Euteleostomi</taxon>
        <taxon>Actinopterygii</taxon>
        <taxon>Neopterygii</taxon>
        <taxon>Teleostei</taxon>
        <taxon>Neoteleostei</taxon>
        <taxon>Acanthomorphata</taxon>
        <taxon>Ovalentaria</taxon>
        <taxon>Atherinomorphae</taxon>
        <taxon>Cyprinodontiformes</taxon>
        <taxon>Goodeidae</taxon>
        <taxon>Xenotaenia</taxon>
    </lineage>
</organism>
<sequence length="169" mass="18986">MLASVVLLCLCVVFLLVQLRSRRSKNFPPGPAALPLLGNLLDLSKENPLEDFERLRNSYGNVYSLFIGPRPAVVINGLKAMKEAIVVKATDFAGRPQDMFVNYVTQRKGLILADYGPVWKEHRRFALMTLRNFGLGKKSMEDRINDEIQYTIRTLEESAGISFLGALRA</sequence>
<dbReference type="EMBL" id="JAHRIM010044122">
    <property type="protein sequence ID" value="MEQ2267966.1"/>
    <property type="molecule type" value="Genomic_DNA"/>
</dbReference>
<reference evidence="6 7" key="1">
    <citation type="submission" date="2021-06" db="EMBL/GenBank/DDBJ databases">
        <authorList>
            <person name="Palmer J.M."/>
        </authorList>
    </citation>
    <scope>NUCLEOTIDE SEQUENCE [LARGE SCALE GENOMIC DNA]</scope>
    <source>
        <strain evidence="6 7">XR_2019</strain>
        <tissue evidence="6">Muscle</tissue>
    </source>
</reference>
<keyword evidence="4" id="KW-0408">Iron</keyword>
<feature type="chain" id="PRO_5047103985" description="Cytochrome P450" evidence="5">
    <location>
        <begin position="25"/>
        <end position="169"/>
    </location>
</feature>
<dbReference type="InterPro" id="IPR001128">
    <property type="entry name" value="Cyt_P450"/>
</dbReference>
<evidence type="ECO:0000313" key="7">
    <source>
        <dbReference type="Proteomes" id="UP001444071"/>
    </source>
</evidence>
<dbReference type="PANTHER" id="PTHR24300">
    <property type="entry name" value="CYTOCHROME P450 508A4-RELATED"/>
    <property type="match status" value="1"/>
</dbReference>
<comment type="caution">
    <text evidence="6">The sequence shown here is derived from an EMBL/GenBank/DDBJ whole genome shotgun (WGS) entry which is preliminary data.</text>
</comment>
<name>A0ABV0WGZ2_9TELE</name>
<keyword evidence="7" id="KW-1185">Reference proteome</keyword>
<dbReference type="Proteomes" id="UP001444071">
    <property type="component" value="Unassembled WGS sequence"/>
</dbReference>
<evidence type="ECO:0000256" key="4">
    <source>
        <dbReference type="ARBA" id="ARBA00023004"/>
    </source>
</evidence>
<evidence type="ECO:0000256" key="3">
    <source>
        <dbReference type="ARBA" id="ARBA00022723"/>
    </source>
</evidence>
<keyword evidence="3" id="KW-0479">Metal-binding</keyword>
<dbReference type="InterPro" id="IPR002401">
    <property type="entry name" value="Cyt_P450_E_grp-I"/>
</dbReference>
<dbReference type="InterPro" id="IPR036396">
    <property type="entry name" value="Cyt_P450_sf"/>
</dbReference>
<evidence type="ECO:0008006" key="8">
    <source>
        <dbReference type="Google" id="ProtNLM"/>
    </source>
</evidence>
<evidence type="ECO:0000256" key="2">
    <source>
        <dbReference type="ARBA" id="ARBA00010617"/>
    </source>
</evidence>
<dbReference type="InterPro" id="IPR050182">
    <property type="entry name" value="Cytochrome_P450_fam2"/>
</dbReference>
<keyword evidence="5" id="KW-0732">Signal</keyword>
<evidence type="ECO:0000256" key="1">
    <source>
        <dbReference type="ARBA" id="ARBA00001971"/>
    </source>
</evidence>
<comment type="cofactor">
    <cofactor evidence="1">
        <name>heme</name>
        <dbReference type="ChEBI" id="CHEBI:30413"/>
    </cofactor>
</comment>
<dbReference type="PRINTS" id="PR00463">
    <property type="entry name" value="EP450I"/>
</dbReference>
<evidence type="ECO:0000256" key="5">
    <source>
        <dbReference type="SAM" id="SignalP"/>
    </source>
</evidence>